<evidence type="ECO:0000313" key="6">
    <source>
        <dbReference type="Proteomes" id="UP000005324"/>
    </source>
</evidence>
<evidence type="ECO:0000259" key="4">
    <source>
        <dbReference type="PROSITE" id="PS50111"/>
    </source>
</evidence>
<protein>
    <submittedName>
        <fullName evidence="5">Methyl-accepting chemotaxis protein signaling domain protein</fullName>
    </submittedName>
</protein>
<sequence length="197" mass="20037">TAEARQADAAVASLAEMGMRIGDVVRLISDIAGQTNLLALNATIEAARAGEAGRGFAVVANEVKALASQTARATEEIGTQIGAMQRATEQMVAAIRNVGATIEQSGGIARAIAEAVTQQGEATQAIARNVADAAAGSAQVAARMQKVEHCMRQDEGALQGVRQSGDAVAEQGAALRSALAALVARLQSGHPARRDAA</sequence>
<dbReference type="Proteomes" id="UP000005324">
    <property type="component" value="Unassembled WGS sequence"/>
</dbReference>
<name>D5RUI9_9PROT</name>
<dbReference type="PROSITE" id="PS50111">
    <property type="entry name" value="CHEMOTAXIS_TRANSDUC_2"/>
    <property type="match status" value="1"/>
</dbReference>
<dbReference type="EMBL" id="ADVL01001002">
    <property type="protein sequence ID" value="EFH09030.1"/>
    <property type="molecule type" value="Genomic_DNA"/>
</dbReference>
<dbReference type="GO" id="GO:0006935">
    <property type="term" value="P:chemotaxis"/>
    <property type="evidence" value="ECO:0007669"/>
    <property type="project" value="InterPro"/>
</dbReference>
<proteinExistence type="inferred from homology"/>
<gene>
    <name evidence="5" type="ORF">HMPREF0731_4751</name>
</gene>
<dbReference type="Gene3D" id="1.10.287.950">
    <property type="entry name" value="Methyl-accepting chemotaxis protein"/>
    <property type="match status" value="1"/>
</dbReference>
<feature type="non-terminal residue" evidence="5">
    <location>
        <position position="1"/>
    </location>
</feature>
<dbReference type="GO" id="GO:0007165">
    <property type="term" value="P:signal transduction"/>
    <property type="evidence" value="ECO:0007669"/>
    <property type="project" value="UniProtKB-KW"/>
</dbReference>
<keyword evidence="1 3" id="KW-0807">Transducer</keyword>
<dbReference type="GO" id="GO:0004888">
    <property type="term" value="F:transmembrane signaling receptor activity"/>
    <property type="evidence" value="ECO:0007669"/>
    <property type="project" value="InterPro"/>
</dbReference>
<organism evidence="5 6">
    <name type="scientific">Pseudoroseomonas cervicalis ATCC 49957</name>
    <dbReference type="NCBI Taxonomy" id="525371"/>
    <lineage>
        <taxon>Bacteria</taxon>
        <taxon>Pseudomonadati</taxon>
        <taxon>Pseudomonadota</taxon>
        <taxon>Alphaproteobacteria</taxon>
        <taxon>Acetobacterales</taxon>
        <taxon>Roseomonadaceae</taxon>
        <taxon>Roseomonas</taxon>
    </lineage>
</organism>
<feature type="domain" description="Methyl-accepting transducer" evidence="4">
    <location>
        <begin position="1"/>
        <end position="155"/>
    </location>
</feature>
<dbReference type="GO" id="GO:0016020">
    <property type="term" value="C:membrane"/>
    <property type="evidence" value="ECO:0007669"/>
    <property type="project" value="InterPro"/>
</dbReference>
<dbReference type="PRINTS" id="PR00260">
    <property type="entry name" value="CHEMTRNSDUCR"/>
</dbReference>
<dbReference type="InterPro" id="IPR004090">
    <property type="entry name" value="Chemotax_Me-accpt_rcpt"/>
</dbReference>
<keyword evidence="6" id="KW-1185">Reference proteome</keyword>
<evidence type="ECO:0000256" key="1">
    <source>
        <dbReference type="ARBA" id="ARBA00023224"/>
    </source>
</evidence>
<dbReference type="SMART" id="SM00283">
    <property type="entry name" value="MA"/>
    <property type="match status" value="1"/>
</dbReference>
<accession>D5RUI9</accession>
<dbReference type="AlphaFoldDB" id="D5RUI9"/>
<dbReference type="PANTHER" id="PTHR32089:SF112">
    <property type="entry name" value="LYSOZYME-LIKE PROTEIN-RELATED"/>
    <property type="match status" value="1"/>
</dbReference>
<comment type="caution">
    <text evidence="5">The sequence shown here is derived from an EMBL/GenBank/DDBJ whole genome shotgun (WGS) entry which is preliminary data.</text>
</comment>
<comment type="similarity">
    <text evidence="2">Belongs to the methyl-accepting chemotaxis (MCP) protein family.</text>
</comment>
<dbReference type="InterPro" id="IPR004089">
    <property type="entry name" value="MCPsignal_dom"/>
</dbReference>
<evidence type="ECO:0000256" key="3">
    <source>
        <dbReference type="PROSITE-ProRule" id="PRU00284"/>
    </source>
</evidence>
<dbReference type="RefSeq" id="WP_007006616.1">
    <property type="nucleotide sequence ID" value="NZ_GG771220.1"/>
</dbReference>
<dbReference type="Pfam" id="PF00015">
    <property type="entry name" value="MCPsignal"/>
    <property type="match status" value="1"/>
</dbReference>
<evidence type="ECO:0000313" key="5">
    <source>
        <dbReference type="EMBL" id="EFH09030.1"/>
    </source>
</evidence>
<evidence type="ECO:0000256" key="2">
    <source>
        <dbReference type="ARBA" id="ARBA00029447"/>
    </source>
</evidence>
<dbReference type="PANTHER" id="PTHR32089">
    <property type="entry name" value="METHYL-ACCEPTING CHEMOTAXIS PROTEIN MCPB"/>
    <property type="match status" value="1"/>
</dbReference>
<reference evidence="5 6" key="1">
    <citation type="submission" date="2010-04" db="EMBL/GenBank/DDBJ databases">
        <authorList>
            <person name="Qin X."/>
            <person name="Bachman B."/>
            <person name="Battles P."/>
            <person name="Bell A."/>
            <person name="Bess C."/>
            <person name="Bickham C."/>
            <person name="Chaboub L."/>
            <person name="Chen D."/>
            <person name="Coyle M."/>
            <person name="Deiros D.R."/>
            <person name="Dinh H."/>
            <person name="Forbes L."/>
            <person name="Fowler G."/>
            <person name="Francisco L."/>
            <person name="Fu Q."/>
            <person name="Gubbala S."/>
            <person name="Hale W."/>
            <person name="Han Y."/>
            <person name="Hemphill L."/>
            <person name="Highlander S.K."/>
            <person name="Hirani K."/>
            <person name="Hogues M."/>
            <person name="Jackson L."/>
            <person name="Jakkamsetti A."/>
            <person name="Javaid M."/>
            <person name="Jiang H."/>
            <person name="Korchina V."/>
            <person name="Kovar C."/>
            <person name="Lara F."/>
            <person name="Lee S."/>
            <person name="Mata R."/>
            <person name="Mathew T."/>
            <person name="Moen C."/>
            <person name="Morales K."/>
            <person name="Munidasa M."/>
            <person name="Nazareth L."/>
            <person name="Ngo R."/>
            <person name="Nguyen L."/>
            <person name="Okwuonu G."/>
            <person name="Ongeri F."/>
            <person name="Patil S."/>
            <person name="Petrosino J."/>
            <person name="Pham C."/>
            <person name="Pham P."/>
            <person name="Pu L.-L."/>
            <person name="Puazo M."/>
            <person name="Raj R."/>
            <person name="Reid J."/>
            <person name="Rouhana J."/>
            <person name="Saada N."/>
            <person name="Shang Y."/>
            <person name="Simmons D."/>
            <person name="Thornton R."/>
            <person name="Warren J."/>
            <person name="Weissenberger G."/>
            <person name="Zhang J."/>
            <person name="Zhang L."/>
            <person name="Zhou C."/>
            <person name="Zhu D."/>
            <person name="Muzny D."/>
            <person name="Worley K."/>
            <person name="Gibbs R."/>
        </authorList>
    </citation>
    <scope>NUCLEOTIDE SEQUENCE [LARGE SCALE GENOMIC DNA]</scope>
    <source>
        <strain evidence="5 6">ATCC 49957</strain>
    </source>
</reference>
<dbReference type="HOGENOM" id="CLU_1380772_0_0_5"/>
<dbReference type="SUPFAM" id="SSF58104">
    <property type="entry name" value="Methyl-accepting chemotaxis protein (MCP) signaling domain"/>
    <property type="match status" value="1"/>
</dbReference>